<accession>A0A5A7QMW6</accession>
<organism evidence="1 2">
    <name type="scientific">Striga asiatica</name>
    <name type="common">Asiatic witchweed</name>
    <name type="synonym">Buchnera asiatica</name>
    <dbReference type="NCBI Taxonomy" id="4170"/>
    <lineage>
        <taxon>Eukaryota</taxon>
        <taxon>Viridiplantae</taxon>
        <taxon>Streptophyta</taxon>
        <taxon>Embryophyta</taxon>
        <taxon>Tracheophyta</taxon>
        <taxon>Spermatophyta</taxon>
        <taxon>Magnoliopsida</taxon>
        <taxon>eudicotyledons</taxon>
        <taxon>Gunneridae</taxon>
        <taxon>Pentapetalae</taxon>
        <taxon>asterids</taxon>
        <taxon>lamiids</taxon>
        <taxon>Lamiales</taxon>
        <taxon>Orobanchaceae</taxon>
        <taxon>Buchnereae</taxon>
        <taxon>Striga</taxon>
    </lineage>
</organism>
<protein>
    <submittedName>
        <fullName evidence="1">Phenylalanine--tRNA ligase beta subunit</fullName>
    </submittedName>
</protein>
<gene>
    <name evidence="1" type="ORF">STAS_23612</name>
</gene>
<evidence type="ECO:0000313" key="2">
    <source>
        <dbReference type="Proteomes" id="UP000325081"/>
    </source>
</evidence>
<comment type="caution">
    <text evidence="1">The sequence shown here is derived from an EMBL/GenBank/DDBJ whole genome shotgun (WGS) entry which is preliminary data.</text>
</comment>
<keyword evidence="1" id="KW-0436">Ligase</keyword>
<dbReference type="Proteomes" id="UP000325081">
    <property type="component" value="Unassembled WGS sequence"/>
</dbReference>
<dbReference type="GO" id="GO:0016874">
    <property type="term" value="F:ligase activity"/>
    <property type="evidence" value="ECO:0007669"/>
    <property type="project" value="UniProtKB-KW"/>
</dbReference>
<evidence type="ECO:0000313" key="1">
    <source>
        <dbReference type="EMBL" id="GER46554.1"/>
    </source>
</evidence>
<dbReference type="EMBL" id="BKCP01007626">
    <property type="protein sequence ID" value="GER46554.1"/>
    <property type="molecule type" value="Genomic_DNA"/>
</dbReference>
<proteinExistence type="predicted"/>
<dbReference type="AlphaFoldDB" id="A0A5A7QMW6"/>
<sequence length="204" mass="22103">MGGAMPRLLPSCFLDGSQPTQQGYVPTHICTIFPVGDDFVLAHLGERATGILISEDGVIAVEGVEGFVGVDVVDPTADQDETTTSAEVQGIGELLAAANFPDPQSELRLIYGIAFMDSEVKDSWSLSRDAVSEHSVDGSLLNLRTWLQLGKQQGWQRVELHVKDKHLFHLLSGQTLCNVEAAVLAKDICSLLHLFPAYDLVDCL</sequence>
<name>A0A5A7QMW6_STRAF</name>
<keyword evidence="2" id="KW-1185">Reference proteome</keyword>
<reference evidence="2" key="1">
    <citation type="journal article" date="2019" name="Curr. Biol.">
        <title>Genome Sequence of Striga asiatica Provides Insight into the Evolution of Plant Parasitism.</title>
        <authorList>
            <person name="Yoshida S."/>
            <person name="Kim S."/>
            <person name="Wafula E.K."/>
            <person name="Tanskanen J."/>
            <person name="Kim Y.M."/>
            <person name="Honaas L."/>
            <person name="Yang Z."/>
            <person name="Spallek T."/>
            <person name="Conn C.E."/>
            <person name="Ichihashi Y."/>
            <person name="Cheong K."/>
            <person name="Cui S."/>
            <person name="Der J.P."/>
            <person name="Gundlach H."/>
            <person name="Jiao Y."/>
            <person name="Hori C."/>
            <person name="Ishida J.K."/>
            <person name="Kasahara H."/>
            <person name="Kiba T."/>
            <person name="Kim M.S."/>
            <person name="Koo N."/>
            <person name="Laohavisit A."/>
            <person name="Lee Y.H."/>
            <person name="Lumba S."/>
            <person name="McCourt P."/>
            <person name="Mortimer J.C."/>
            <person name="Mutuku J.M."/>
            <person name="Nomura T."/>
            <person name="Sasaki-Sekimoto Y."/>
            <person name="Seto Y."/>
            <person name="Wang Y."/>
            <person name="Wakatake T."/>
            <person name="Sakakibara H."/>
            <person name="Demura T."/>
            <person name="Yamaguchi S."/>
            <person name="Yoneyama K."/>
            <person name="Manabe R.I."/>
            <person name="Nelson D.C."/>
            <person name="Schulman A.H."/>
            <person name="Timko M.P."/>
            <person name="dePamphilis C.W."/>
            <person name="Choi D."/>
            <person name="Shirasu K."/>
        </authorList>
    </citation>
    <scope>NUCLEOTIDE SEQUENCE [LARGE SCALE GENOMIC DNA]</scope>
    <source>
        <strain evidence="2">cv. UVA1</strain>
    </source>
</reference>